<evidence type="ECO:0000256" key="1">
    <source>
        <dbReference type="ARBA" id="ARBA00009369"/>
    </source>
</evidence>
<reference evidence="8 11" key="2">
    <citation type="submission" date="2020-08" db="EMBL/GenBank/DDBJ databases">
        <title>Genomic Encyclopedia of Type Strains, Phase IV (KMG-IV): sequencing the most valuable type-strain genomes for metagenomic binning, comparative biology and taxonomic classification.</title>
        <authorList>
            <person name="Goeker M."/>
        </authorList>
    </citation>
    <scope>NUCLEOTIDE SEQUENCE [LARGE SCALE GENOMIC DNA]</scope>
    <source>
        <strain evidence="8 11">DSM 8510</strain>
    </source>
</reference>
<dbReference type="Pfam" id="PF04085">
    <property type="entry name" value="MreC"/>
    <property type="match status" value="1"/>
</dbReference>
<dbReference type="InterPro" id="IPR042177">
    <property type="entry name" value="Cell/Rod_1"/>
</dbReference>
<evidence type="ECO:0000313" key="10">
    <source>
        <dbReference type="Proteomes" id="UP000430021"/>
    </source>
</evidence>
<dbReference type="NCBIfam" id="TIGR00219">
    <property type="entry name" value="mreC"/>
    <property type="match status" value="1"/>
</dbReference>
<dbReference type="OrthoDB" id="8478127at2"/>
<sequence length="317" mass="32410">MAPPSSRRSGFSKKAQFSLFTGYLLAGAGAVLGLALLALSLWQPAAFAPLRGVASDVVAPVGTGGAVTRSGSQGFFATISGYFNAGQQNAELRRENELARIRLAEADAIKAENQRLKGLLDLRDGEAKPVAMARLVGSTATSVRRHAYISAGTSSGVAPGMPVLSERGVIGRVLETGRNSARVLLLTDSESVLPVRRAKDNVIAFAEGRGDGLLRIRLVNLGVNPLKVGDMMVTSGAGGYYRPGVAVAVIAKITPDGGIARLVAEPSATNFVAVEPVHEAAAVAELEDTVLPGPSPAAGATPTPTPAPPSGAAAGEE</sequence>
<dbReference type="InterPro" id="IPR007221">
    <property type="entry name" value="MreC"/>
</dbReference>
<keyword evidence="11" id="KW-1185">Reference proteome</keyword>
<dbReference type="PANTHER" id="PTHR34138:SF1">
    <property type="entry name" value="CELL SHAPE-DETERMINING PROTEIN MREC"/>
    <property type="match status" value="1"/>
</dbReference>
<evidence type="ECO:0000313" key="8">
    <source>
        <dbReference type="EMBL" id="MBB3776098.1"/>
    </source>
</evidence>
<proteinExistence type="inferred from homology"/>
<evidence type="ECO:0000256" key="5">
    <source>
        <dbReference type="SAM" id="MobiDB-lite"/>
    </source>
</evidence>
<feature type="transmembrane region" description="Helical" evidence="6">
    <location>
        <begin position="20"/>
        <end position="42"/>
    </location>
</feature>
<dbReference type="EMBL" id="JACICE010000002">
    <property type="protein sequence ID" value="MBB3776098.1"/>
    <property type="molecule type" value="Genomic_DNA"/>
</dbReference>
<evidence type="ECO:0000256" key="6">
    <source>
        <dbReference type="SAM" id="Phobius"/>
    </source>
</evidence>
<dbReference type="AlphaFoldDB" id="A0A6I4UJY2"/>
<reference evidence="9 10" key="1">
    <citation type="submission" date="2019-12" db="EMBL/GenBank/DDBJ databases">
        <title>Genomic-based taxomic classification of the family Erythrobacteraceae.</title>
        <authorList>
            <person name="Xu L."/>
        </authorList>
    </citation>
    <scope>NUCLEOTIDE SEQUENCE [LARGE SCALE GENOMIC DNA]</scope>
    <source>
        <strain evidence="9 10">JCM 10282</strain>
    </source>
</reference>
<evidence type="ECO:0000313" key="9">
    <source>
        <dbReference type="EMBL" id="MXP38816.1"/>
    </source>
</evidence>
<gene>
    <name evidence="9" type="primary">mreC</name>
    <name evidence="8" type="ORF">FHS52_002067</name>
    <name evidence="9" type="ORF">GRI59_09380</name>
</gene>
<dbReference type="InterPro" id="IPR055342">
    <property type="entry name" value="MreC_beta-barrel_core"/>
</dbReference>
<dbReference type="PANTHER" id="PTHR34138">
    <property type="entry name" value="CELL SHAPE-DETERMINING PROTEIN MREC"/>
    <property type="match status" value="1"/>
</dbReference>
<organism evidence="9 10">
    <name type="scientific">Erythrobacter ramosus</name>
    <dbReference type="NCBI Taxonomy" id="35811"/>
    <lineage>
        <taxon>Bacteria</taxon>
        <taxon>Pseudomonadati</taxon>
        <taxon>Pseudomonadota</taxon>
        <taxon>Alphaproteobacteria</taxon>
        <taxon>Sphingomonadales</taxon>
        <taxon>Erythrobacteraceae</taxon>
        <taxon>Erythrobacter/Porphyrobacter group</taxon>
        <taxon>Erythrobacter</taxon>
    </lineage>
</organism>
<evidence type="ECO:0000313" key="11">
    <source>
        <dbReference type="Proteomes" id="UP000548685"/>
    </source>
</evidence>
<comment type="similarity">
    <text evidence="1">Belongs to the MreC family.</text>
</comment>
<evidence type="ECO:0000256" key="4">
    <source>
        <dbReference type="ARBA" id="ARBA00032089"/>
    </source>
</evidence>
<dbReference type="GO" id="GO:0005886">
    <property type="term" value="C:plasma membrane"/>
    <property type="evidence" value="ECO:0007669"/>
    <property type="project" value="TreeGrafter"/>
</dbReference>
<dbReference type="Proteomes" id="UP000430021">
    <property type="component" value="Unassembled WGS sequence"/>
</dbReference>
<evidence type="ECO:0000259" key="7">
    <source>
        <dbReference type="Pfam" id="PF04085"/>
    </source>
</evidence>
<dbReference type="Proteomes" id="UP000548685">
    <property type="component" value="Unassembled WGS sequence"/>
</dbReference>
<dbReference type="InterPro" id="IPR042175">
    <property type="entry name" value="Cell/Rod_MreC_2"/>
</dbReference>
<protein>
    <recommendedName>
        <fullName evidence="2">Cell shape-determining protein MreC</fullName>
    </recommendedName>
    <alternativeName>
        <fullName evidence="4">Cell shape protein MreC</fullName>
    </alternativeName>
</protein>
<feature type="domain" description="Rod shape-determining protein MreC beta-barrel core" evidence="7">
    <location>
        <begin position="137"/>
        <end position="268"/>
    </location>
</feature>
<evidence type="ECO:0000256" key="3">
    <source>
        <dbReference type="ARBA" id="ARBA00022960"/>
    </source>
</evidence>
<dbReference type="Gene3D" id="2.40.10.350">
    <property type="entry name" value="Rod shape-determining protein MreC, domain 2"/>
    <property type="match status" value="1"/>
</dbReference>
<feature type="region of interest" description="Disordered" evidence="5">
    <location>
        <begin position="289"/>
        <end position="317"/>
    </location>
</feature>
<evidence type="ECO:0000256" key="2">
    <source>
        <dbReference type="ARBA" id="ARBA00013855"/>
    </source>
</evidence>
<dbReference type="EMBL" id="WTYB01000002">
    <property type="protein sequence ID" value="MXP38816.1"/>
    <property type="molecule type" value="Genomic_DNA"/>
</dbReference>
<dbReference type="RefSeq" id="WP_160760923.1">
    <property type="nucleotide sequence ID" value="NZ_BAAADZ010000010.1"/>
</dbReference>
<accession>A0A6I4UJY2</accession>
<comment type="caution">
    <text evidence="9">The sequence shown here is derived from an EMBL/GenBank/DDBJ whole genome shotgun (WGS) entry which is preliminary data.</text>
</comment>
<keyword evidence="3" id="KW-0133">Cell shape</keyword>
<keyword evidence="6" id="KW-0472">Membrane</keyword>
<keyword evidence="6" id="KW-1133">Transmembrane helix</keyword>
<name>A0A6I4UJY2_9SPHN</name>
<keyword evidence="6" id="KW-0812">Transmembrane</keyword>
<dbReference type="Gene3D" id="2.40.10.340">
    <property type="entry name" value="Rod shape-determining protein MreC, domain 1"/>
    <property type="match status" value="1"/>
</dbReference>
<dbReference type="GO" id="GO:0008360">
    <property type="term" value="P:regulation of cell shape"/>
    <property type="evidence" value="ECO:0007669"/>
    <property type="project" value="UniProtKB-KW"/>
</dbReference>